<sequence length="198" mass="22390">MAVEHHEGDSGVELCKDGTQTKSYQITGLECSKPLVNNIKNTTIYQENPAMPNCNNLCNRIRSLTPDVLTAPVEKPYEVVVPTREGAIGRPSLGREVRCVIGNVREFFEELRRQLGESCQGTLFNSTAQLTALACGVSINTVYRAGPIREPLRTKNEQFRARKERVNRRWKETASLKKFGKEWGDVVRHFVRSELEVN</sequence>
<dbReference type="EMBL" id="UYYB01104962">
    <property type="protein sequence ID" value="VDM79385.1"/>
    <property type="molecule type" value="Genomic_DNA"/>
</dbReference>
<gene>
    <name evidence="1" type="ORF">SVUK_LOCUS14383</name>
</gene>
<feature type="non-terminal residue" evidence="1">
    <location>
        <position position="198"/>
    </location>
</feature>
<dbReference type="Proteomes" id="UP000270094">
    <property type="component" value="Unassembled WGS sequence"/>
</dbReference>
<evidence type="ECO:0000313" key="2">
    <source>
        <dbReference type="Proteomes" id="UP000270094"/>
    </source>
</evidence>
<proteinExistence type="predicted"/>
<accession>A0A3P7L9F6</accession>
<evidence type="ECO:0000313" key="1">
    <source>
        <dbReference type="EMBL" id="VDM79385.1"/>
    </source>
</evidence>
<protein>
    <submittedName>
        <fullName evidence="1">Uncharacterized protein</fullName>
    </submittedName>
</protein>
<dbReference type="AlphaFoldDB" id="A0A3P7L9F6"/>
<reference evidence="1 2" key="1">
    <citation type="submission" date="2018-11" db="EMBL/GenBank/DDBJ databases">
        <authorList>
            <consortium name="Pathogen Informatics"/>
        </authorList>
    </citation>
    <scope>NUCLEOTIDE SEQUENCE [LARGE SCALE GENOMIC DNA]</scope>
</reference>
<dbReference type="OrthoDB" id="5863465at2759"/>
<name>A0A3P7L9F6_STRVU</name>
<keyword evidence="2" id="KW-1185">Reference proteome</keyword>
<organism evidence="1 2">
    <name type="scientific">Strongylus vulgaris</name>
    <name type="common">Blood worm</name>
    <dbReference type="NCBI Taxonomy" id="40348"/>
    <lineage>
        <taxon>Eukaryota</taxon>
        <taxon>Metazoa</taxon>
        <taxon>Ecdysozoa</taxon>
        <taxon>Nematoda</taxon>
        <taxon>Chromadorea</taxon>
        <taxon>Rhabditida</taxon>
        <taxon>Rhabditina</taxon>
        <taxon>Rhabditomorpha</taxon>
        <taxon>Strongyloidea</taxon>
        <taxon>Strongylidae</taxon>
        <taxon>Strongylus</taxon>
    </lineage>
</organism>